<dbReference type="PATRIC" id="fig|908937.9.peg.814"/>
<keyword evidence="1" id="KW-0472">Membrane</keyword>
<accession>F9D1A7</accession>
<gene>
    <name evidence="4" type="ordered locus">Prede_0781</name>
    <name evidence="5" type="ORF">HMPREF9136_0635</name>
</gene>
<dbReference type="SUPFAM" id="SSF103088">
    <property type="entry name" value="OmpA-like"/>
    <property type="match status" value="1"/>
</dbReference>
<sequence length="350" mass="38155">MKKILFAAAMLFMGLGSANAQIAYEKAGFFDNVYLGVEAGVTTPLTFDHMFPMNTTAGVKVGKLFSPLFGANLEALVGFGDNGIANSHTFARVFNIGLNGTANLTNIFCGYRADRTFQVSTELGVGYSIIYGDPYLISVNNMGDDTELTGKSGLIFAWNLGQKKAWQLYAEPAILWNLTPGPGDAIHFDKKFAQLGLFVGLNYKFLTSNGTHNFKEWNIGQLNDEINSLRAQLAEKPKVVTKEVVKEVVKELPGKEIRIENLVFVTFEQAKYYLTPQAKKALNAVASGSHVQIIGTASPEGSKEFNDRLSQNRANIVAEYLSSRGVIVDEALGKGVQGVTSNRLAIVYVK</sequence>
<dbReference type="AlphaFoldDB" id="F9D1A7"/>
<evidence type="ECO:0000256" key="1">
    <source>
        <dbReference type="PROSITE-ProRule" id="PRU00473"/>
    </source>
</evidence>
<proteinExistence type="predicted"/>
<evidence type="ECO:0000313" key="4">
    <source>
        <dbReference type="EMBL" id="AGB28126.1"/>
    </source>
</evidence>
<evidence type="ECO:0000259" key="3">
    <source>
        <dbReference type="PROSITE" id="PS51123"/>
    </source>
</evidence>
<feature type="domain" description="OmpA-like" evidence="3">
    <location>
        <begin position="254"/>
        <end position="350"/>
    </location>
</feature>
<dbReference type="eggNOG" id="COG2885">
    <property type="taxonomic scope" value="Bacteria"/>
</dbReference>
<feature type="chain" id="PRO_5007914344" evidence="2">
    <location>
        <begin position="21"/>
        <end position="350"/>
    </location>
</feature>
<dbReference type="InterPro" id="IPR006665">
    <property type="entry name" value="OmpA-like"/>
</dbReference>
<dbReference type="Gene3D" id="3.30.1330.60">
    <property type="entry name" value="OmpA-like domain"/>
    <property type="match status" value="1"/>
</dbReference>
<evidence type="ECO:0000313" key="5">
    <source>
        <dbReference type="EMBL" id="EGQ16408.1"/>
    </source>
</evidence>
<dbReference type="Proteomes" id="UP000010862">
    <property type="component" value="Chromosome 1"/>
</dbReference>
<feature type="signal peptide" evidence="2">
    <location>
        <begin position="1"/>
        <end position="20"/>
    </location>
</feature>
<keyword evidence="2" id="KW-0732">Signal</keyword>
<reference evidence="5 6" key="1">
    <citation type="submission" date="2011-04" db="EMBL/GenBank/DDBJ databases">
        <authorList>
            <person name="Muzny D."/>
            <person name="Qin X."/>
            <person name="Deng J."/>
            <person name="Jiang H."/>
            <person name="Liu Y."/>
            <person name="Qu J."/>
            <person name="Song X.-Z."/>
            <person name="Zhang L."/>
            <person name="Thornton R."/>
            <person name="Coyle M."/>
            <person name="Francisco L."/>
            <person name="Jackson L."/>
            <person name="Javaid M."/>
            <person name="Korchina V."/>
            <person name="Kovar C."/>
            <person name="Mata R."/>
            <person name="Mathew T."/>
            <person name="Ngo R."/>
            <person name="Nguyen L."/>
            <person name="Nguyen N."/>
            <person name="Okwuonu G."/>
            <person name="Ongeri F."/>
            <person name="Pham C."/>
            <person name="Simmons D."/>
            <person name="Wilczek-Boney K."/>
            <person name="Hale W."/>
            <person name="Jakkamsetti A."/>
            <person name="Pham P."/>
            <person name="Ruth R."/>
            <person name="San Lucas F."/>
            <person name="Warren J."/>
            <person name="Zhang J."/>
            <person name="Zhao Z."/>
            <person name="Zhou C."/>
            <person name="Zhu D."/>
            <person name="Lee S."/>
            <person name="Bess C."/>
            <person name="Blankenburg K."/>
            <person name="Forbes L."/>
            <person name="Fu Q."/>
            <person name="Gubbala S."/>
            <person name="Hirani K."/>
            <person name="Jayaseelan J.C."/>
            <person name="Lara F."/>
            <person name="Munidasa M."/>
            <person name="Palculict T."/>
            <person name="Patil S."/>
            <person name="Pu L.-L."/>
            <person name="Saada N."/>
            <person name="Tang L."/>
            <person name="Weissenberger G."/>
            <person name="Zhu Y."/>
            <person name="Hemphill L."/>
            <person name="Shang Y."/>
            <person name="Youmans B."/>
            <person name="Ayvaz T."/>
            <person name="Ross M."/>
            <person name="Santibanez J."/>
            <person name="Aqrawi P."/>
            <person name="Gross S."/>
            <person name="Joshi V."/>
            <person name="Fowler G."/>
            <person name="Nazareth L."/>
            <person name="Reid J."/>
            <person name="Worley K."/>
            <person name="Petrosino J."/>
            <person name="Highlander S."/>
            <person name="Gibbs R."/>
        </authorList>
    </citation>
    <scope>NUCLEOTIDE SEQUENCE [LARGE SCALE GENOMIC DNA]</scope>
    <source>
        <strain evidence="5 6">DSM 3688</strain>
    </source>
</reference>
<evidence type="ECO:0000313" key="7">
    <source>
        <dbReference type="Proteomes" id="UP000010862"/>
    </source>
</evidence>
<dbReference type="RefSeq" id="WP_005844310.1">
    <property type="nucleotide sequence ID" value="NC_019960.1"/>
</dbReference>
<name>F9D1A7_PREDD</name>
<dbReference type="PROSITE" id="PS51123">
    <property type="entry name" value="OMPA_2"/>
    <property type="match status" value="1"/>
</dbReference>
<dbReference type="CDD" id="cd07185">
    <property type="entry name" value="OmpA_C-like"/>
    <property type="match status" value="1"/>
</dbReference>
<dbReference type="InterPro" id="IPR036737">
    <property type="entry name" value="OmpA-like_sf"/>
</dbReference>
<dbReference type="STRING" id="908937.Prede_0781"/>
<dbReference type="KEGG" id="pdt:Prede_0781"/>
<dbReference type="OrthoDB" id="1047776at2"/>
<dbReference type="Pfam" id="PF00691">
    <property type="entry name" value="OmpA"/>
    <property type="match status" value="1"/>
</dbReference>
<dbReference type="HOGENOM" id="CLU_058370_0_0_10"/>
<protein>
    <submittedName>
        <fullName evidence="4">Outer membrane protein/peptidoglycan-associated (Lipo)protein</fullName>
    </submittedName>
</protein>
<dbReference type="Proteomes" id="UP000007820">
    <property type="component" value="Unassembled WGS sequence"/>
</dbReference>
<dbReference type="EMBL" id="CP003368">
    <property type="protein sequence ID" value="AGB28126.1"/>
    <property type="molecule type" value="Genomic_DNA"/>
</dbReference>
<evidence type="ECO:0000313" key="6">
    <source>
        <dbReference type="Proteomes" id="UP000007820"/>
    </source>
</evidence>
<dbReference type="EMBL" id="AFPW01000007">
    <property type="protein sequence ID" value="EGQ16408.1"/>
    <property type="molecule type" value="Genomic_DNA"/>
</dbReference>
<keyword evidence="7" id="KW-1185">Reference proteome</keyword>
<evidence type="ECO:0000256" key="2">
    <source>
        <dbReference type="SAM" id="SignalP"/>
    </source>
</evidence>
<dbReference type="GO" id="GO:0016020">
    <property type="term" value="C:membrane"/>
    <property type="evidence" value="ECO:0007669"/>
    <property type="project" value="UniProtKB-UniRule"/>
</dbReference>
<reference evidence="7" key="3">
    <citation type="submission" date="2012-02" db="EMBL/GenBank/DDBJ databases">
        <title>Complete sequence of chromosome 1 of Prevotella dentalis DSM 3688.</title>
        <authorList>
            <person name="Lucas S."/>
            <person name="Copeland A."/>
            <person name="Lapidus A."/>
            <person name="Glavina del Rio T."/>
            <person name="Dalin E."/>
            <person name="Tice H."/>
            <person name="Bruce D."/>
            <person name="Goodwin L."/>
            <person name="Pitluck S."/>
            <person name="Peters L."/>
            <person name="Mikhailova N."/>
            <person name="Chertkov O."/>
            <person name="Kyrpides N."/>
            <person name="Mavromatis K."/>
            <person name="Ivanova N."/>
            <person name="Brettin T."/>
            <person name="Detter J.C."/>
            <person name="Han C."/>
            <person name="Larimer F."/>
            <person name="Land M."/>
            <person name="Hauser L."/>
            <person name="Markowitz V."/>
            <person name="Cheng J.-F."/>
            <person name="Hugenholtz P."/>
            <person name="Woyke T."/>
            <person name="Wu D."/>
            <person name="Gronow S."/>
            <person name="Wellnitz S."/>
            <person name="Brambilla E."/>
            <person name="Klenk H.-P."/>
            <person name="Eisen J.A."/>
        </authorList>
    </citation>
    <scope>NUCLEOTIDE SEQUENCE [LARGE SCALE GENOMIC DNA]</scope>
    <source>
        <strain evidence="7">ATCC 49559 / DSM 3688 / JCM 13448 / NCTC 12043 / ES 2772</strain>
    </source>
</reference>
<organism evidence="5 6">
    <name type="scientific">Prevotella dentalis (strain ATCC 49559 / DSM 3688 / JCM 13448 / NCTC 12043 / ES 2772)</name>
    <name type="common">Mitsuokella dentalis</name>
    <dbReference type="NCBI Taxonomy" id="908937"/>
    <lineage>
        <taxon>Bacteria</taxon>
        <taxon>Pseudomonadati</taxon>
        <taxon>Bacteroidota</taxon>
        <taxon>Bacteroidia</taxon>
        <taxon>Bacteroidales</taxon>
        <taxon>Prevotellaceae</taxon>
        <taxon>Prevotella</taxon>
    </lineage>
</organism>
<reference evidence="4" key="2">
    <citation type="submission" date="2012-02" db="EMBL/GenBank/DDBJ databases">
        <title>Complete sequence of chromosome 1 of Prevotella dentalis DSM 3688.</title>
        <authorList>
            <consortium name="US DOE Joint Genome Institute (JGI-PGF)"/>
            <person name="Lucas S."/>
            <person name="Copeland A."/>
            <person name="Lapidus A."/>
            <person name="Glavina del Rio T."/>
            <person name="Dalin E."/>
            <person name="Tice H."/>
            <person name="Bruce D."/>
            <person name="Goodwin L."/>
            <person name="Pitluck S."/>
            <person name="Peters L."/>
            <person name="Mikhailova N."/>
            <person name="Chertkov O."/>
            <person name="Kyrpides N."/>
            <person name="Mavromatis K."/>
            <person name="Ivanova N."/>
            <person name="Brettin T."/>
            <person name="Detter J.C."/>
            <person name="Han C."/>
            <person name="Larimer F."/>
            <person name="Land M."/>
            <person name="Hauser L."/>
            <person name="Markowitz V."/>
            <person name="Cheng J.-F."/>
            <person name="Hugenholtz P."/>
            <person name="Woyke T."/>
            <person name="Wu D."/>
            <person name="Gronow S."/>
            <person name="Wellnitz S."/>
            <person name="Brambilla E."/>
            <person name="Klenk H.-P."/>
            <person name="Eisen J.A."/>
        </authorList>
    </citation>
    <scope>NUCLEOTIDE SEQUENCE</scope>
    <source>
        <strain evidence="4">DSM 3688</strain>
    </source>
</reference>